<comment type="caution">
    <text evidence="6">The sequence shown here is derived from an EMBL/GenBank/DDBJ whole genome shotgun (WGS) entry which is preliminary data.</text>
</comment>
<protein>
    <recommendedName>
        <fullName evidence="5">Ubiquitin-like protease family profile domain-containing protein</fullName>
    </recommendedName>
</protein>
<dbReference type="AlphaFoldDB" id="A0A2G2WL35"/>
<gene>
    <name evidence="6" type="ORF">CQW23_15112</name>
</gene>
<evidence type="ECO:0000313" key="7">
    <source>
        <dbReference type="Proteomes" id="UP000224567"/>
    </source>
</evidence>
<keyword evidence="2" id="KW-0645">Protease</keyword>
<reference evidence="7" key="2">
    <citation type="journal article" date="2017" name="J. Anim. Genet.">
        <title>Multiple reference genome sequences of hot pepper reveal the massive evolution of plant disease resistance genes by retroduplication.</title>
        <authorList>
            <person name="Kim S."/>
            <person name="Park J."/>
            <person name="Yeom S.-I."/>
            <person name="Kim Y.-M."/>
            <person name="Seo E."/>
            <person name="Kim K.-T."/>
            <person name="Kim M.-S."/>
            <person name="Lee J.M."/>
            <person name="Cheong K."/>
            <person name="Shin H.-S."/>
            <person name="Kim S.-B."/>
            <person name="Han K."/>
            <person name="Lee J."/>
            <person name="Park M."/>
            <person name="Lee H.-A."/>
            <person name="Lee H.-Y."/>
            <person name="Lee Y."/>
            <person name="Oh S."/>
            <person name="Lee J.H."/>
            <person name="Choi E."/>
            <person name="Choi E."/>
            <person name="Lee S.E."/>
            <person name="Jeon J."/>
            <person name="Kim H."/>
            <person name="Choi G."/>
            <person name="Song H."/>
            <person name="Lee J."/>
            <person name="Lee S.-C."/>
            <person name="Kwon J.-K."/>
            <person name="Lee H.-Y."/>
            <person name="Koo N."/>
            <person name="Hong Y."/>
            <person name="Kim R.W."/>
            <person name="Kang W.-H."/>
            <person name="Huh J.H."/>
            <person name="Kang B.-C."/>
            <person name="Yang T.-J."/>
            <person name="Lee Y.-H."/>
            <person name="Bennetzen J.L."/>
            <person name="Choi D."/>
        </authorList>
    </citation>
    <scope>NUCLEOTIDE SEQUENCE [LARGE SCALE GENOMIC DNA]</scope>
    <source>
        <strain evidence="7">cv. PBC81</strain>
    </source>
</reference>
<dbReference type="SUPFAM" id="SSF54001">
    <property type="entry name" value="Cysteine proteinases"/>
    <property type="match status" value="1"/>
</dbReference>
<keyword evidence="3" id="KW-0378">Hydrolase</keyword>
<organism evidence="6 7">
    <name type="scientific">Capsicum baccatum</name>
    <name type="common">Peruvian pepper</name>
    <dbReference type="NCBI Taxonomy" id="33114"/>
    <lineage>
        <taxon>Eukaryota</taxon>
        <taxon>Viridiplantae</taxon>
        <taxon>Streptophyta</taxon>
        <taxon>Embryophyta</taxon>
        <taxon>Tracheophyta</taxon>
        <taxon>Spermatophyta</taxon>
        <taxon>Magnoliopsida</taxon>
        <taxon>eudicotyledons</taxon>
        <taxon>Gunneridae</taxon>
        <taxon>Pentapetalae</taxon>
        <taxon>asterids</taxon>
        <taxon>lamiids</taxon>
        <taxon>Solanales</taxon>
        <taxon>Solanaceae</taxon>
        <taxon>Solanoideae</taxon>
        <taxon>Capsiceae</taxon>
        <taxon>Capsicum</taxon>
    </lineage>
</organism>
<evidence type="ECO:0000256" key="4">
    <source>
        <dbReference type="SAM" id="MobiDB-lite"/>
    </source>
</evidence>
<dbReference type="PANTHER" id="PTHR31470">
    <property type="entry name" value="CYSTEINE PROTEINASES SUPERFAMILY PROTEIN-RELATED-RELATED"/>
    <property type="match status" value="1"/>
</dbReference>
<dbReference type="Gene3D" id="3.40.395.10">
    <property type="entry name" value="Adenoviral Proteinase, Chain A"/>
    <property type="match status" value="1"/>
</dbReference>
<dbReference type="InterPro" id="IPR038765">
    <property type="entry name" value="Papain-like_cys_pep_sf"/>
</dbReference>
<evidence type="ECO:0000313" key="6">
    <source>
        <dbReference type="EMBL" id="PHT45954.1"/>
    </source>
</evidence>
<keyword evidence="7" id="KW-1185">Reference proteome</keyword>
<comment type="similarity">
    <text evidence="1">Belongs to the peptidase C48 family.</text>
</comment>
<dbReference type="InterPro" id="IPR003653">
    <property type="entry name" value="Peptidase_C48_C"/>
</dbReference>
<evidence type="ECO:0000256" key="3">
    <source>
        <dbReference type="ARBA" id="ARBA00022801"/>
    </source>
</evidence>
<evidence type="ECO:0000256" key="2">
    <source>
        <dbReference type="ARBA" id="ARBA00022670"/>
    </source>
</evidence>
<evidence type="ECO:0000259" key="5">
    <source>
        <dbReference type="PROSITE" id="PS50600"/>
    </source>
</evidence>
<dbReference type="GO" id="GO:0006508">
    <property type="term" value="P:proteolysis"/>
    <property type="evidence" value="ECO:0007669"/>
    <property type="project" value="UniProtKB-KW"/>
</dbReference>
<dbReference type="GO" id="GO:0008234">
    <property type="term" value="F:cysteine-type peptidase activity"/>
    <property type="evidence" value="ECO:0007669"/>
    <property type="project" value="InterPro"/>
</dbReference>
<dbReference type="OrthoDB" id="1306006at2759"/>
<evidence type="ECO:0000256" key="1">
    <source>
        <dbReference type="ARBA" id="ARBA00005234"/>
    </source>
</evidence>
<feature type="compositionally biased region" description="Polar residues" evidence="4">
    <location>
        <begin position="7"/>
        <end position="19"/>
    </location>
</feature>
<dbReference type="EMBL" id="MLFT02000006">
    <property type="protein sequence ID" value="PHT45954.1"/>
    <property type="molecule type" value="Genomic_DNA"/>
</dbReference>
<dbReference type="Pfam" id="PF02902">
    <property type="entry name" value="Peptidase_C48"/>
    <property type="match status" value="1"/>
</dbReference>
<reference evidence="6 7" key="1">
    <citation type="journal article" date="2017" name="Genome Biol.">
        <title>New reference genome sequences of hot pepper reveal the massive evolution of plant disease-resistance genes by retroduplication.</title>
        <authorList>
            <person name="Kim S."/>
            <person name="Park J."/>
            <person name="Yeom S.I."/>
            <person name="Kim Y.M."/>
            <person name="Seo E."/>
            <person name="Kim K.T."/>
            <person name="Kim M.S."/>
            <person name="Lee J.M."/>
            <person name="Cheong K."/>
            <person name="Shin H.S."/>
            <person name="Kim S.B."/>
            <person name="Han K."/>
            <person name="Lee J."/>
            <person name="Park M."/>
            <person name="Lee H.A."/>
            <person name="Lee H.Y."/>
            <person name="Lee Y."/>
            <person name="Oh S."/>
            <person name="Lee J.H."/>
            <person name="Choi E."/>
            <person name="Choi E."/>
            <person name="Lee S.E."/>
            <person name="Jeon J."/>
            <person name="Kim H."/>
            <person name="Choi G."/>
            <person name="Song H."/>
            <person name="Lee J."/>
            <person name="Lee S.C."/>
            <person name="Kwon J.K."/>
            <person name="Lee H.Y."/>
            <person name="Koo N."/>
            <person name="Hong Y."/>
            <person name="Kim R.W."/>
            <person name="Kang W.H."/>
            <person name="Huh J.H."/>
            <person name="Kang B.C."/>
            <person name="Yang T.J."/>
            <person name="Lee Y.H."/>
            <person name="Bennetzen J.L."/>
            <person name="Choi D."/>
        </authorList>
    </citation>
    <scope>NUCLEOTIDE SEQUENCE [LARGE SCALE GENOMIC DNA]</scope>
    <source>
        <strain evidence="7">cv. PBC81</strain>
    </source>
</reference>
<sequence length="535" mass="61685">MEDGHKNTSPHQSTPTNVEGFNKNPEGILVKDYEFVKPQFDESDIDSSLHESTPILHHDFDMNPEITLEQVIEDIIEKQSTDFTKLYNDDNDVVLNKKNVDESVGEAQFSDSQFTFPDEMKKLIQKYTFMKQHLEKGKGELDLRDSQVTLPGELLPSLNAYVNLERTIIVHPSANKEQTPMNVSRVRRPSKFKESPFTIKFGSAEGSTEVQTKKFNLKHPFASHPIYDIEDTKVTNKFLAWLSVDLLKYHAKKSNREEHYKKNKSRMSVMNFGILSVDDKNWFYIMGTPGQSWSDEQIDVCLYYLRKKSKYEPNSSYSYSTVDCNFMNIVSNVLAVYSIDDPTLDAGGKEYHLNEYISGFCMHATVPWHMVDHIFIPINVKFKHHWVLSVLSFNQRCIYVYDSMSSAGHDSAVLAEVQKLAEVIPLFLLACKFYEKKGIDIDSHPNYKLNEKNDLFDVYVVEDLPQQPSGSLDCGLYMITYAEYLTFSGGISKVNFDPDLLRTRYPAMLWHYGIRKEEEKAQSDDKAPSRPHREI</sequence>
<name>A0A2G2WL35_CAPBA</name>
<feature type="domain" description="Ubiquitin-like protease family profile" evidence="5">
    <location>
        <begin position="275"/>
        <end position="485"/>
    </location>
</feature>
<dbReference type="Proteomes" id="UP000224567">
    <property type="component" value="Unassembled WGS sequence"/>
</dbReference>
<dbReference type="PROSITE" id="PS50600">
    <property type="entry name" value="ULP_PROTEASE"/>
    <property type="match status" value="1"/>
</dbReference>
<dbReference type="PANTHER" id="PTHR31470:SF40">
    <property type="entry name" value="UBIQUITIN-LIKE PROTEASE FAMILY PROFILE DOMAIN-CONTAINING PROTEIN"/>
    <property type="match status" value="1"/>
</dbReference>
<proteinExistence type="inferred from homology"/>
<feature type="region of interest" description="Disordered" evidence="4">
    <location>
        <begin position="1"/>
        <end position="24"/>
    </location>
</feature>
<accession>A0A2G2WL35</accession>